<dbReference type="Gene3D" id="2.130.10.10">
    <property type="entry name" value="YVTN repeat-like/Quinoprotein amine dehydrogenase"/>
    <property type="match status" value="3"/>
</dbReference>
<accession>A0A6V8KIL8</accession>
<dbReference type="SMART" id="SM00320">
    <property type="entry name" value="WD40"/>
    <property type="match status" value="8"/>
</dbReference>
<name>A0A6V8KIL8_9ACTN</name>
<organism evidence="3 4">
    <name type="scientific">Phytohabitans houttuyneae</name>
    <dbReference type="NCBI Taxonomy" id="1076126"/>
    <lineage>
        <taxon>Bacteria</taxon>
        <taxon>Bacillati</taxon>
        <taxon>Actinomycetota</taxon>
        <taxon>Actinomycetes</taxon>
        <taxon>Micromonosporales</taxon>
        <taxon>Micromonosporaceae</taxon>
    </lineage>
</organism>
<comment type="caution">
    <text evidence="3">The sequence shown here is derived from an EMBL/GenBank/DDBJ whole genome shotgun (WGS) entry which is preliminary data.</text>
</comment>
<dbReference type="InterPro" id="IPR011044">
    <property type="entry name" value="Quino_amine_DH_bsu"/>
</dbReference>
<dbReference type="SUPFAM" id="SSF52540">
    <property type="entry name" value="P-loop containing nucleoside triphosphate hydrolases"/>
    <property type="match status" value="1"/>
</dbReference>
<evidence type="ECO:0000313" key="3">
    <source>
        <dbReference type="EMBL" id="GFJ81826.1"/>
    </source>
</evidence>
<gene>
    <name evidence="3" type="ORF">Phou_060060</name>
</gene>
<reference evidence="3 4" key="2">
    <citation type="submission" date="2020-03" db="EMBL/GenBank/DDBJ databases">
        <authorList>
            <person name="Ichikawa N."/>
            <person name="Kimura A."/>
            <person name="Kitahashi Y."/>
            <person name="Uohara A."/>
        </authorList>
    </citation>
    <scope>NUCLEOTIDE SEQUENCE [LARGE SCALE GENOMIC DNA]</scope>
    <source>
        <strain evidence="3 4">NBRC 108639</strain>
    </source>
</reference>
<reference evidence="3 4" key="1">
    <citation type="submission" date="2020-03" db="EMBL/GenBank/DDBJ databases">
        <title>Whole genome shotgun sequence of Phytohabitans houttuyneae NBRC 108639.</title>
        <authorList>
            <person name="Komaki H."/>
            <person name="Tamura T."/>
        </authorList>
    </citation>
    <scope>NUCLEOTIDE SEQUENCE [LARGE SCALE GENOMIC DNA]</scope>
    <source>
        <strain evidence="3 4">NBRC 108639</strain>
    </source>
</reference>
<proteinExistence type="predicted"/>
<keyword evidence="4" id="KW-1185">Reference proteome</keyword>
<dbReference type="InterPro" id="IPR036322">
    <property type="entry name" value="WD40_repeat_dom_sf"/>
</dbReference>
<dbReference type="InterPro" id="IPR015943">
    <property type="entry name" value="WD40/YVTN_repeat-like_dom_sf"/>
</dbReference>
<dbReference type="InterPro" id="IPR027417">
    <property type="entry name" value="P-loop_NTPase"/>
</dbReference>
<evidence type="ECO:0000256" key="1">
    <source>
        <dbReference type="ARBA" id="ARBA00022574"/>
    </source>
</evidence>
<keyword evidence="2" id="KW-0677">Repeat</keyword>
<evidence type="ECO:0000256" key="2">
    <source>
        <dbReference type="ARBA" id="ARBA00022737"/>
    </source>
</evidence>
<keyword evidence="1" id="KW-0853">WD repeat</keyword>
<dbReference type="EMBL" id="BLPF01000002">
    <property type="protein sequence ID" value="GFJ81826.1"/>
    <property type="molecule type" value="Genomic_DNA"/>
</dbReference>
<sequence>MFHCVTAFSQVVIAVSAYEHDPPGALPEADANADTIVGALRQFGGGTVRRPAGESRADVLELLGEWATDERAGSSLIYWGGHGATDGYEHVLLCADTPYASHRVHGVLSVDLVRYLRENWHHRSALLDDDDPPPWTILVLDACGAGVGIDNIVAALTSQSSRRPRQLALLGTTGSSAGYSGRFAAALTSALARYTENDHPIRLSGLLQDIREELGDEAVLHLLGLTRDAVLPNPDTTDGVVTATLDVMAELRRLTPALRSHFLTKAQGGELGELAWYFRGRDAEVVWLAAWLRGHTDGLVVVTGRAGSGKSALLGRLVMLANPGLREAMVKVWPRAGARDEHRPPDNVFDVVLHLTGLRFVDCLQIVREGLTARLSLGPNDDVQQIVSRLRELNSGRSGVTVRVTVLADALDEAAEPRVIASNLLKTLGDAPGVRVIVGTRQSLREGPDLPAPTDRELLLALGDRATTIEVGADSDAAADYVTERLLTTAGSPYQHRERLAERIGRAVAGYQQPFLFARLAAYELMRRPPLDEDTLADQLAEVLDGGHRGLFRAAVERLTASVPNTVRALRALSFARGRGLPRQDRIWTTIAEATSPGERITPDDLDQVLELAAPYITLDGEDEQGTYRLAHQTFIEHFRDDPAGTQRGHRQAAFALIALAESRAWSSLNPYLTRYLPEHAVRGDVIRDLLALERASDHLDQAMLAAAVGRQFATDPAPPATAVAILRGQHRLPRIPVADRASYRALVAVTSGYPIGLRRGAATWWPRWTRMAPNGFALPLEAHTGAVERLATVGRAAPGDLLVSAGRDGTVRVVNPESGLVAARVHGVNGNPRAVAVTRNANGDQLLVAACARDTVAVWNLRTGEQLDRLAVTATAISAATWVGGDTLVTGGGDAVIRWWVPAATGGWSLAGASEAGAPVDLLVTVEEPGGQLLVCAAGGRVTIWDPATRGQVGMLSGNPGHLTAAVAVPPGLLATASNAGIEVWDIATGERRNVLASRRSGIISVASVTGSDGRGTVVAVDGDGALHAWDPLAPVRPPVASVGAAPISSVTVRPGDGRSLLAVGHVDGRIDVWPLDAGTLSATARGPVVALAAVVRDGQLAVAAAGEDGRVEVIDAATGATVETLPTVEGSRVRTLGATDRGVLLGGTDSGEVLVWRPEASGAPMRIPGHERPVIALAGYHQDGRLAVVSTDGGEQVRFTSAEDGQLLGRLTGPAGWCRAIAAATVDARTTVVLDIGGGVRFIDTEDSPMRDFTPLSSRRQRWTAVLPDGRGYLVALGANELVVYALDADVSILANVALRGSATFVTVGDGGAGTLLLAADVGRTTVQVWSIHDGAALPVCEVPAPHTVTGLVFLPGPVLVVGTAHGLFAVDVNGAAETSEPVDPVPVAAEGGSLN</sequence>
<dbReference type="PANTHER" id="PTHR19848">
    <property type="entry name" value="WD40 REPEAT PROTEIN"/>
    <property type="match status" value="1"/>
</dbReference>
<dbReference type="Proteomes" id="UP000482800">
    <property type="component" value="Unassembled WGS sequence"/>
</dbReference>
<dbReference type="SUPFAM" id="SSF50978">
    <property type="entry name" value="WD40 repeat-like"/>
    <property type="match status" value="1"/>
</dbReference>
<dbReference type="SUPFAM" id="SSF50969">
    <property type="entry name" value="YVTN repeat-like/Quinoprotein amine dehydrogenase"/>
    <property type="match status" value="1"/>
</dbReference>
<dbReference type="InterPro" id="IPR001680">
    <property type="entry name" value="WD40_rpt"/>
</dbReference>
<dbReference type="PANTHER" id="PTHR19848:SF8">
    <property type="entry name" value="F-BOX AND WD REPEAT DOMAIN CONTAINING 7"/>
    <property type="match status" value="1"/>
</dbReference>
<evidence type="ECO:0000313" key="4">
    <source>
        <dbReference type="Proteomes" id="UP000482800"/>
    </source>
</evidence>
<protein>
    <submittedName>
        <fullName evidence="3">Uncharacterized protein</fullName>
    </submittedName>
</protein>